<dbReference type="Gene3D" id="2.60.40.10">
    <property type="entry name" value="Immunoglobulins"/>
    <property type="match status" value="1"/>
</dbReference>
<evidence type="ECO:0000256" key="1">
    <source>
        <dbReference type="ARBA" id="ARBA00007277"/>
    </source>
</evidence>
<protein>
    <recommendedName>
        <fullName evidence="7">GP-PDE domain-containing protein</fullName>
    </recommendedName>
</protein>
<dbReference type="GO" id="GO:0047389">
    <property type="term" value="F:glycerophosphocholine phosphodiesterase activity"/>
    <property type="evidence" value="ECO:0007669"/>
    <property type="project" value="TreeGrafter"/>
</dbReference>
<dbReference type="OMA" id="WTMELND"/>
<dbReference type="PANTHER" id="PTHR22958:SF1">
    <property type="entry name" value="GLYCEROPHOSPHOCHOLINE PHOSPHODIESTERASE GPCPD1"/>
    <property type="match status" value="1"/>
</dbReference>
<dbReference type="Pfam" id="PF03009">
    <property type="entry name" value="GDPD"/>
    <property type="match status" value="1"/>
</dbReference>
<dbReference type="EMBL" id="JH712239">
    <property type="protein sequence ID" value="EFO26263.2"/>
    <property type="molecule type" value="Genomic_DNA"/>
</dbReference>
<dbReference type="GeneID" id="9939605"/>
<accession>A0A1S0U6Y4</accession>
<dbReference type="InterPro" id="IPR030395">
    <property type="entry name" value="GP_PDE_dom"/>
</dbReference>
<keyword evidence="2" id="KW-0378">Hydrolase</keyword>
<evidence type="ECO:0000313" key="6">
    <source>
        <dbReference type="EMBL" id="EFO26263.2"/>
    </source>
</evidence>
<dbReference type="Pfam" id="PF25329">
    <property type="entry name" value="C2_GDE1"/>
    <property type="match status" value="1"/>
</dbReference>
<dbReference type="CTD" id="9939605"/>
<reference evidence="6" key="1">
    <citation type="submission" date="2012-04" db="EMBL/GenBank/DDBJ databases">
        <title>The Genome Sequence of Loa loa.</title>
        <authorList>
            <consortium name="The Broad Institute Genome Sequencing Platform"/>
            <consortium name="Broad Institute Genome Sequencing Center for Infectious Disease"/>
            <person name="Nutman T.B."/>
            <person name="Fink D.L."/>
            <person name="Russ C."/>
            <person name="Young S."/>
            <person name="Zeng Q."/>
            <person name="Gargeya S."/>
            <person name="Alvarado L."/>
            <person name="Berlin A."/>
            <person name="Chapman S.B."/>
            <person name="Chen Z."/>
            <person name="Freedman E."/>
            <person name="Gellesch M."/>
            <person name="Goldberg J."/>
            <person name="Griggs A."/>
            <person name="Gujja S."/>
            <person name="Heilman E.R."/>
            <person name="Heiman D."/>
            <person name="Howarth C."/>
            <person name="Mehta T."/>
            <person name="Neiman D."/>
            <person name="Pearson M."/>
            <person name="Roberts A."/>
            <person name="Saif S."/>
            <person name="Shea T."/>
            <person name="Shenoy N."/>
            <person name="Sisk P."/>
            <person name="Stolte C."/>
            <person name="Sykes S."/>
            <person name="White J."/>
            <person name="Yandava C."/>
            <person name="Haas B."/>
            <person name="Henn M.R."/>
            <person name="Nusbaum C."/>
            <person name="Birren B."/>
        </authorList>
    </citation>
    <scope>NUCLEOTIDE SEQUENCE [LARGE SCALE GENOMIC DNA]</scope>
</reference>
<dbReference type="InterPro" id="IPR013783">
    <property type="entry name" value="Ig-like_fold"/>
</dbReference>
<dbReference type="InterPro" id="IPR002044">
    <property type="entry name" value="CBM20"/>
</dbReference>
<dbReference type="Gene3D" id="3.20.20.190">
    <property type="entry name" value="Phosphatidylinositol (PI) phosphodiesterase"/>
    <property type="match status" value="1"/>
</dbReference>
<name>A0A1S0U6Y4_LOALO</name>
<evidence type="ECO:0000256" key="2">
    <source>
        <dbReference type="ARBA" id="ARBA00022801"/>
    </source>
</evidence>
<dbReference type="InterPro" id="IPR013784">
    <property type="entry name" value="Carb-bd-like_fold"/>
</dbReference>
<evidence type="ECO:0000256" key="3">
    <source>
        <dbReference type="SAM" id="MobiDB-lite"/>
    </source>
</evidence>
<dbReference type="OrthoDB" id="1058301at2759"/>
<dbReference type="InParanoid" id="A0A1S0U6Y4"/>
<dbReference type="FunCoup" id="A0A1S0U6Y4">
    <property type="interactions" value="1610"/>
</dbReference>
<dbReference type="Pfam" id="PF00686">
    <property type="entry name" value="CBM_20"/>
    <property type="match status" value="1"/>
</dbReference>
<evidence type="ECO:0000259" key="5">
    <source>
        <dbReference type="PROSITE" id="PS51704"/>
    </source>
</evidence>
<dbReference type="SUPFAM" id="SSF49452">
    <property type="entry name" value="Starch-binding domain-like"/>
    <property type="match status" value="1"/>
</dbReference>
<dbReference type="FunFam" id="3.20.20.190:FF:000032">
    <property type="entry name" value="Glycerophosphoryl diester phosphodiesterase, putative"/>
    <property type="match status" value="1"/>
</dbReference>
<dbReference type="PROSITE" id="PS51166">
    <property type="entry name" value="CBM20"/>
    <property type="match status" value="1"/>
</dbReference>
<dbReference type="KEGG" id="loa:LOAG_02221"/>
<dbReference type="PROSITE" id="PS51704">
    <property type="entry name" value="GP_PDE"/>
    <property type="match status" value="1"/>
</dbReference>
<dbReference type="AlphaFoldDB" id="A0A1S0U6Y4"/>
<comment type="similarity">
    <text evidence="1">Belongs to the glycerophosphoryl diester phosphodiesterase family.</text>
</comment>
<feature type="domain" description="CBM20" evidence="4">
    <location>
        <begin position="21"/>
        <end position="144"/>
    </location>
</feature>
<feature type="compositionally biased region" description="Low complexity" evidence="3">
    <location>
        <begin position="709"/>
        <end position="723"/>
    </location>
</feature>
<dbReference type="GO" id="GO:0046475">
    <property type="term" value="P:glycerophospholipid catabolic process"/>
    <property type="evidence" value="ECO:0007669"/>
    <property type="project" value="TreeGrafter"/>
</dbReference>
<dbReference type="InterPro" id="IPR017946">
    <property type="entry name" value="PLC-like_Pdiesterase_TIM-brl"/>
</dbReference>
<sequence>MSPFGIENFFHERSQALAAQMSLAPRIMLHFSVEVEAVRSWEYVFVTGSAPALGGWMPSDAFPLLPSQDSARQRWEGVVEVGSDPVKFRYFIGYYLHSGKEEEKNELVVSKWESFLNPRSVLPAVESISGVCHLHVTDKFGWSSGKSLVSEASLLGKNQNEILLRFHGNPFKFYKKRYAERSYCIKVTPFDLRHREMFSYELNERTAWRAWSCVAGSVDDDDNEEGQDVVQPVVPSYSVAHIAILSSDDPHYREQSPSGDRFKVGSDYFIFRTRSVAVEFLGFRIELFAYDEEHGPSTERFAIAYALPSSFSGTFGVAGEPLLVKNRPVGQINVEYLFIRPLLTSCSVQKMNISYAKHWKKRQPLEVGHRGMGNSYTKMNAGRENTIHSLNTAAKRGADYVEFDVQLSKDKIAVIFHDFHVLVTVAKRRTPRLEAQPAEAANDYHEIAVKDLKLKQLQLLRLEHYKANQTQTRQNYTKLSAEADEQDERLPFPTLLDALHQVDSSVGFNIEIKYPMMQKNGLHECENYFERNDYIDIVLSDVLSNAGDRRIVFSSFDPDCCALLAAKQHLYPVLFLCVGVTTRYEPFVDLRSSTSNAALNFAACIDILGVNFHTEDLLRDPSPIQRARKFGLISFVWGDDLDNKENIDYFKKVLRVDGLIYDRIGEIEARRNVFLVEREAKASLFRQSISPIASRTVSLDDGPPSPAVSENSHSSGSTVSSNNSFYLHRPQTSLSSRKVSVTLEDLQVNKSGNVIRDESLFTSNNCLHSTPYS</sequence>
<dbReference type="PANTHER" id="PTHR22958">
    <property type="entry name" value="GLYCEROPHOSPHORYL DIESTER PHOSPHODIESTERASE"/>
    <property type="match status" value="1"/>
</dbReference>
<dbReference type="InterPro" id="IPR051578">
    <property type="entry name" value="GDPD"/>
</dbReference>
<gene>
    <name evidence="6" type="ORF">LOAG_02221</name>
</gene>
<proteinExistence type="inferred from homology"/>
<dbReference type="SUPFAM" id="SSF51695">
    <property type="entry name" value="PLC-like phosphodiesterases"/>
    <property type="match status" value="1"/>
</dbReference>
<feature type="region of interest" description="Disordered" evidence="3">
    <location>
        <begin position="696"/>
        <end position="723"/>
    </location>
</feature>
<organism evidence="6">
    <name type="scientific">Loa loa</name>
    <name type="common">Eye worm</name>
    <name type="synonym">Filaria loa</name>
    <dbReference type="NCBI Taxonomy" id="7209"/>
    <lineage>
        <taxon>Eukaryota</taxon>
        <taxon>Metazoa</taxon>
        <taxon>Ecdysozoa</taxon>
        <taxon>Nematoda</taxon>
        <taxon>Chromadorea</taxon>
        <taxon>Rhabditida</taxon>
        <taxon>Spirurina</taxon>
        <taxon>Spiruromorpha</taxon>
        <taxon>Filarioidea</taxon>
        <taxon>Onchocercidae</taxon>
        <taxon>Loa</taxon>
    </lineage>
</organism>
<dbReference type="SMART" id="SM01065">
    <property type="entry name" value="CBM_2"/>
    <property type="match status" value="1"/>
</dbReference>
<evidence type="ECO:0000259" key="4">
    <source>
        <dbReference type="PROSITE" id="PS51166"/>
    </source>
</evidence>
<dbReference type="RefSeq" id="XP_020303649.1">
    <property type="nucleotide sequence ID" value="XM_020445951.1"/>
</dbReference>
<evidence type="ECO:0008006" key="7">
    <source>
        <dbReference type="Google" id="ProtNLM"/>
    </source>
</evidence>
<dbReference type="GO" id="GO:2001070">
    <property type="term" value="F:starch binding"/>
    <property type="evidence" value="ECO:0007669"/>
    <property type="project" value="InterPro"/>
</dbReference>
<feature type="domain" description="GP-PDE" evidence="5">
    <location>
        <begin position="364"/>
        <end position="671"/>
    </location>
</feature>
<dbReference type="InterPro" id="IPR057506">
    <property type="entry name" value="C2_GPCPD1"/>
</dbReference>